<gene>
    <name evidence="9" type="ORF">RR48_01505</name>
</gene>
<reference evidence="9 10" key="1">
    <citation type="journal article" date="2015" name="Nat. Commun.">
        <title>Outbred genome sequencing and CRISPR/Cas9 gene editing in butterflies.</title>
        <authorList>
            <person name="Li X."/>
            <person name="Fan D."/>
            <person name="Zhang W."/>
            <person name="Liu G."/>
            <person name="Zhang L."/>
            <person name="Zhao L."/>
            <person name="Fang X."/>
            <person name="Chen L."/>
            <person name="Dong Y."/>
            <person name="Chen Y."/>
            <person name="Ding Y."/>
            <person name="Zhao R."/>
            <person name="Feng M."/>
            <person name="Zhu Y."/>
            <person name="Feng Y."/>
            <person name="Jiang X."/>
            <person name="Zhu D."/>
            <person name="Xiang H."/>
            <person name="Feng X."/>
            <person name="Li S."/>
            <person name="Wang J."/>
            <person name="Zhang G."/>
            <person name="Kronforst M.R."/>
            <person name="Wang W."/>
        </authorList>
    </citation>
    <scope>NUCLEOTIDE SEQUENCE [LARGE SCALE GENOMIC DNA]</scope>
    <source>
        <strain evidence="9">Ya'a_city_454_Pm</strain>
        <tissue evidence="9">Whole body</tissue>
    </source>
</reference>
<keyword evidence="4" id="KW-0862">Zinc</keyword>
<keyword evidence="3 5" id="KW-0863">Zinc-finger</keyword>
<keyword evidence="2" id="KW-0677">Repeat</keyword>
<feature type="domain" description="C2H2-type" evidence="8">
    <location>
        <begin position="447"/>
        <end position="474"/>
    </location>
</feature>
<dbReference type="InParanoid" id="A0A0N1IAK2"/>
<organism evidence="9 10">
    <name type="scientific">Papilio machaon</name>
    <name type="common">Old World swallowtail butterfly</name>
    <dbReference type="NCBI Taxonomy" id="76193"/>
    <lineage>
        <taxon>Eukaryota</taxon>
        <taxon>Metazoa</taxon>
        <taxon>Ecdysozoa</taxon>
        <taxon>Arthropoda</taxon>
        <taxon>Hexapoda</taxon>
        <taxon>Insecta</taxon>
        <taxon>Pterygota</taxon>
        <taxon>Neoptera</taxon>
        <taxon>Endopterygota</taxon>
        <taxon>Lepidoptera</taxon>
        <taxon>Glossata</taxon>
        <taxon>Ditrysia</taxon>
        <taxon>Papilionoidea</taxon>
        <taxon>Papilionidae</taxon>
        <taxon>Papilioninae</taxon>
        <taxon>Papilio</taxon>
    </lineage>
</organism>
<feature type="region of interest" description="Disordered" evidence="7">
    <location>
        <begin position="218"/>
        <end position="250"/>
    </location>
</feature>
<feature type="compositionally biased region" description="Basic and acidic residues" evidence="7">
    <location>
        <begin position="237"/>
        <end position="247"/>
    </location>
</feature>
<dbReference type="GO" id="GO:0005634">
    <property type="term" value="C:nucleus"/>
    <property type="evidence" value="ECO:0007669"/>
    <property type="project" value="TreeGrafter"/>
</dbReference>
<protein>
    <recommendedName>
        <fullName evidence="8">C2H2-type domain-containing protein</fullName>
    </recommendedName>
</protein>
<dbReference type="Proteomes" id="UP000053240">
    <property type="component" value="Unassembled WGS sequence"/>
</dbReference>
<evidence type="ECO:0000256" key="3">
    <source>
        <dbReference type="ARBA" id="ARBA00022771"/>
    </source>
</evidence>
<feature type="compositionally biased region" description="Low complexity" evidence="7">
    <location>
        <begin position="218"/>
        <end position="236"/>
    </location>
</feature>
<keyword evidence="10" id="KW-1185">Reference proteome</keyword>
<evidence type="ECO:0000256" key="7">
    <source>
        <dbReference type="SAM" id="MobiDB-lite"/>
    </source>
</evidence>
<feature type="coiled-coil region" evidence="6">
    <location>
        <begin position="168"/>
        <end position="195"/>
    </location>
</feature>
<accession>A0A0N1IAK2</accession>
<evidence type="ECO:0000259" key="8">
    <source>
        <dbReference type="PROSITE" id="PS50157"/>
    </source>
</evidence>
<evidence type="ECO:0000313" key="10">
    <source>
        <dbReference type="Proteomes" id="UP000053240"/>
    </source>
</evidence>
<dbReference type="EMBL" id="KQ459894">
    <property type="protein sequence ID" value="KPJ19528.1"/>
    <property type="molecule type" value="Genomic_DNA"/>
</dbReference>
<evidence type="ECO:0000256" key="4">
    <source>
        <dbReference type="ARBA" id="ARBA00022833"/>
    </source>
</evidence>
<dbReference type="PROSITE" id="PS00028">
    <property type="entry name" value="ZINC_FINGER_C2H2_1"/>
    <property type="match status" value="2"/>
</dbReference>
<evidence type="ECO:0000256" key="2">
    <source>
        <dbReference type="ARBA" id="ARBA00022737"/>
    </source>
</evidence>
<evidence type="ECO:0000256" key="5">
    <source>
        <dbReference type="PROSITE-ProRule" id="PRU00042"/>
    </source>
</evidence>
<evidence type="ECO:0000256" key="1">
    <source>
        <dbReference type="ARBA" id="ARBA00022723"/>
    </source>
</evidence>
<keyword evidence="6" id="KW-0175">Coiled coil</keyword>
<dbReference type="PANTHER" id="PTHR24409:SF295">
    <property type="entry name" value="AZ2-RELATED"/>
    <property type="match status" value="1"/>
</dbReference>
<proteinExistence type="predicted"/>
<dbReference type="GO" id="GO:0000977">
    <property type="term" value="F:RNA polymerase II transcription regulatory region sequence-specific DNA binding"/>
    <property type="evidence" value="ECO:0007669"/>
    <property type="project" value="TreeGrafter"/>
</dbReference>
<dbReference type="AlphaFoldDB" id="A0A0N1IAK2"/>
<feature type="domain" description="C2H2-type" evidence="8">
    <location>
        <begin position="265"/>
        <end position="287"/>
    </location>
</feature>
<dbReference type="PANTHER" id="PTHR24409">
    <property type="entry name" value="ZINC FINGER PROTEIN 142"/>
    <property type="match status" value="1"/>
</dbReference>
<sequence>MLHISEKKFNDMCEVNPHLTVGDNDLKSNRGGRRISYIELSLPVSVTPAKPENVLEENKQENILEENYIKKEIETLEEIDLFEVEKNEILSDIEHEETNTTENHKTGINIENSDQILAKELNSILDKATIINNDEDLIEKIKKVKMTVKIDKKAKENADKHIQKLLDKSTRKKEMKELEETRRMYNKRIRKAINSQPKKGPIIKFVKIKNNINVNETETNENNNESQNNDFESQLNDDGKNNDKEKYNNNNEIVGRNNKLKINTHQCYVCFKLFETKSKLIDHCKEHFDVCCNVMLKKCPLCDYVTKLNLSRHMKLIHKINIKLPFPRFKDKKNNENGSRYYYDINDKNIQKIEIIPSVKNLNKIESIKIDKKRKFDKTLSVDKKKLVKKGDEWIIEDEEITLKEDYLLPRFNMENVLKIKIFGDDYISRLKKLSHIAKIIGKKILFPCENCEKICQTLSALKLHTRKHNPNAKPFKKKVWKHKSNGKEMEKKIINTNRYEKPKPIVNKHKCDNELKEFYEKNIKGGDIEFWHFLKIYNKMSRENITEFSELNERTDFGIHYDELPNDELTKKEVERNVLQKKEIKKKKVQNKTPRFSRVVKMSKKQHLKRMELKNKLRQNISANCS</sequence>
<dbReference type="GO" id="GO:0008270">
    <property type="term" value="F:zinc ion binding"/>
    <property type="evidence" value="ECO:0007669"/>
    <property type="project" value="UniProtKB-KW"/>
</dbReference>
<dbReference type="InterPro" id="IPR013087">
    <property type="entry name" value="Znf_C2H2_type"/>
</dbReference>
<dbReference type="PROSITE" id="PS50157">
    <property type="entry name" value="ZINC_FINGER_C2H2_2"/>
    <property type="match status" value="2"/>
</dbReference>
<name>A0A0N1IAK2_PAPMA</name>
<keyword evidence="1" id="KW-0479">Metal-binding</keyword>
<evidence type="ECO:0000256" key="6">
    <source>
        <dbReference type="SAM" id="Coils"/>
    </source>
</evidence>
<dbReference type="GO" id="GO:0000981">
    <property type="term" value="F:DNA-binding transcription factor activity, RNA polymerase II-specific"/>
    <property type="evidence" value="ECO:0007669"/>
    <property type="project" value="TreeGrafter"/>
</dbReference>
<dbReference type="SMART" id="SM00355">
    <property type="entry name" value="ZnF_C2H2"/>
    <property type="match status" value="3"/>
</dbReference>
<evidence type="ECO:0000313" key="9">
    <source>
        <dbReference type="EMBL" id="KPJ19528.1"/>
    </source>
</evidence>